<keyword evidence="3" id="KW-1185">Reference proteome</keyword>
<dbReference type="PANTHER" id="PTHR33993">
    <property type="entry name" value="GLYOXALASE-RELATED"/>
    <property type="match status" value="1"/>
</dbReference>
<reference evidence="2 3" key="1">
    <citation type="submission" date="2020-08" db="EMBL/GenBank/DDBJ databases">
        <title>Genomic Encyclopedia of Archaeal and Bacterial Type Strains, Phase II (KMG-II): from individual species to whole genera.</title>
        <authorList>
            <person name="Goeker M."/>
        </authorList>
    </citation>
    <scope>NUCLEOTIDE SEQUENCE [LARGE SCALE GENOMIC DNA]</scope>
    <source>
        <strain evidence="2 3">DSM 23288</strain>
    </source>
</reference>
<protein>
    <recommendedName>
        <fullName evidence="1">VOC domain-containing protein</fullName>
    </recommendedName>
</protein>
<dbReference type="InterPro" id="IPR041581">
    <property type="entry name" value="Glyoxalase_6"/>
</dbReference>
<accession>A0A840IL00</accession>
<name>A0A840IL00_9ACTN</name>
<dbReference type="EMBL" id="JACHNU010000009">
    <property type="protein sequence ID" value="MBB4664901.1"/>
    <property type="molecule type" value="Genomic_DNA"/>
</dbReference>
<dbReference type="InterPro" id="IPR029068">
    <property type="entry name" value="Glyas_Bleomycin-R_OHBP_Dase"/>
</dbReference>
<dbReference type="PROSITE" id="PS51819">
    <property type="entry name" value="VOC"/>
    <property type="match status" value="1"/>
</dbReference>
<dbReference type="Proteomes" id="UP000585272">
    <property type="component" value="Unassembled WGS sequence"/>
</dbReference>
<dbReference type="InterPro" id="IPR052164">
    <property type="entry name" value="Anthracycline_SecMetBiosynth"/>
</dbReference>
<comment type="caution">
    <text evidence="2">The sequence shown here is derived from an EMBL/GenBank/DDBJ whole genome shotgun (WGS) entry which is preliminary data.</text>
</comment>
<proteinExistence type="predicted"/>
<evidence type="ECO:0000259" key="1">
    <source>
        <dbReference type="PROSITE" id="PS51819"/>
    </source>
</evidence>
<dbReference type="SUPFAM" id="SSF54593">
    <property type="entry name" value="Glyoxalase/Bleomycin resistance protein/Dihydroxybiphenyl dioxygenase"/>
    <property type="match status" value="1"/>
</dbReference>
<dbReference type="PANTHER" id="PTHR33993:SF14">
    <property type="entry name" value="GB|AAF24581.1"/>
    <property type="match status" value="1"/>
</dbReference>
<dbReference type="Gene3D" id="3.10.180.10">
    <property type="entry name" value="2,3-Dihydroxybiphenyl 1,2-Dioxygenase, domain 1"/>
    <property type="match status" value="1"/>
</dbReference>
<dbReference type="RefSeq" id="WP_183345338.1">
    <property type="nucleotide sequence ID" value="NZ_JACHNU010000009.1"/>
</dbReference>
<feature type="domain" description="VOC" evidence="1">
    <location>
        <begin position="4"/>
        <end position="121"/>
    </location>
</feature>
<dbReference type="InterPro" id="IPR037523">
    <property type="entry name" value="VOC_core"/>
</dbReference>
<dbReference type="AlphaFoldDB" id="A0A840IL00"/>
<sequence length="123" mass="13068">MGAPVVHFEVIGRDDEMLRGFFSELFGWRIDADNPMRYGTIDREGNTTADGTGIGGGIGRGPEGYDGHVTFYVGVPDVDAALARAAELGGTRMFGPDTVMEGVEIGMFSDPEGHPIGLFKLTG</sequence>
<gene>
    <name evidence="2" type="ORF">BDZ31_004519</name>
</gene>
<evidence type="ECO:0000313" key="2">
    <source>
        <dbReference type="EMBL" id="MBB4664901.1"/>
    </source>
</evidence>
<dbReference type="Pfam" id="PF18029">
    <property type="entry name" value="Glyoxalase_6"/>
    <property type="match status" value="1"/>
</dbReference>
<evidence type="ECO:0000313" key="3">
    <source>
        <dbReference type="Proteomes" id="UP000585272"/>
    </source>
</evidence>
<organism evidence="2 3">
    <name type="scientific">Conexibacter arvalis</name>
    <dbReference type="NCBI Taxonomy" id="912552"/>
    <lineage>
        <taxon>Bacteria</taxon>
        <taxon>Bacillati</taxon>
        <taxon>Actinomycetota</taxon>
        <taxon>Thermoleophilia</taxon>
        <taxon>Solirubrobacterales</taxon>
        <taxon>Conexibacteraceae</taxon>
        <taxon>Conexibacter</taxon>
    </lineage>
</organism>